<reference evidence="1" key="1">
    <citation type="submission" date="2020-03" db="EMBL/GenBank/DDBJ databases">
        <authorList>
            <person name="Weist P."/>
        </authorList>
    </citation>
    <scope>NUCLEOTIDE SEQUENCE</scope>
</reference>
<protein>
    <submittedName>
        <fullName evidence="1">Uncharacterized protein</fullName>
    </submittedName>
</protein>
<organism evidence="1 2">
    <name type="scientific">Pleuronectes platessa</name>
    <name type="common">European plaice</name>
    <dbReference type="NCBI Taxonomy" id="8262"/>
    <lineage>
        <taxon>Eukaryota</taxon>
        <taxon>Metazoa</taxon>
        <taxon>Chordata</taxon>
        <taxon>Craniata</taxon>
        <taxon>Vertebrata</taxon>
        <taxon>Euteleostomi</taxon>
        <taxon>Actinopterygii</taxon>
        <taxon>Neopterygii</taxon>
        <taxon>Teleostei</taxon>
        <taxon>Neoteleostei</taxon>
        <taxon>Acanthomorphata</taxon>
        <taxon>Carangaria</taxon>
        <taxon>Pleuronectiformes</taxon>
        <taxon>Pleuronectoidei</taxon>
        <taxon>Pleuronectidae</taxon>
        <taxon>Pleuronectes</taxon>
    </lineage>
</organism>
<proteinExistence type="predicted"/>
<evidence type="ECO:0000313" key="1">
    <source>
        <dbReference type="EMBL" id="CAB1450520.1"/>
    </source>
</evidence>
<accession>A0A9N7VLS7</accession>
<dbReference type="Proteomes" id="UP001153269">
    <property type="component" value="Unassembled WGS sequence"/>
</dbReference>
<keyword evidence="2" id="KW-1185">Reference proteome</keyword>
<comment type="caution">
    <text evidence="1">The sequence shown here is derived from an EMBL/GenBank/DDBJ whole genome shotgun (WGS) entry which is preliminary data.</text>
</comment>
<sequence length="79" mass="8770">MLLFLNERKSMKQLHHLLEKLKPDEWRETSTTIMIRPGGVGSQRSVSGRLGFPEVAPGSAFLTKTSSTAADITARSRRS</sequence>
<dbReference type="AlphaFoldDB" id="A0A9N7VLS7"/>
<gene>
    <name evidence="1" type="ORF">PLEPLA_LOCUS38212</name>
</gene>
<dbReference type="EMBL" id="CADEAL010004057">
    <property type="protein sequence ID" value="CAB1450520.1"/>
    <property type="molecule type" value="Genomic_DNA"/>
</dbReference>
<name>A0A9N7VLS7_PLEPL</name>
<evidence type="ECO:0000313" key="2">
    <source>
        <dbReference type="Proteomes" id="UP001153269"/>
    </source>
</evidence>